<dbReference type="RefSeq" id="WP_106322657.1">
    <property type="nucleotide sequence ID" value="NZ_BOMO01000055.1"/>
</dbReference>
<feature type="transmembrane region" description="Helical" evidence="1">
    <location>
        <begin position="91"/>
        <end position="112"/>
    </location>
</feature>
<dbReference type="PANTHER" id="PTHR34989:SF1">
    <property type="entry name" value="PROTEIN HDED"/>
    <property type="match status" value="1"/>
</dbReference>
<dbReference type="AlphaFoldDB" id="A0A2T0K8B9"/>
<evidence type="ECO:0000256" key="1">
    <source>
        <dbReference type="SAM" id="Phobius"/>
    </source>
</evidence>
<reference evidence="2 3" key="1">
    <citation type="submission" date="2018-03" db="EMBL/GenBank/DDBJ databases">
        <title>Genomic Encyclopedia of Archaeal and Bacterial Type Strains, Phase II (KMG-II): from individual species to whole genera.</title>
        <authorList>
            <person name="Goeker M."/>
        </authorList>
    </citation>
    <scope>NUCLEOTIDE SEQUENCE [LARGE SCALE GENOMIC DNA]</scope>
    <source>
        <strain evidence="2 3">DSM 43146</strain>
    </source>
</reference>
<keyword evidence="1" id="KW-0812">Transmembrane</keyword>
<proteinExistence type="predicted"/>
<feature type="transmembrane region" description="Helical" evidence="1">
    <location>
        <begin position="66"/>
        <end position="85"/>
    </location>
</feature>
<name>A0A2T0K8B9_9ACTN</name>
<feature type="transmembrane region" description="Helical" evidence="1">
    <location>
        <begin position="33"/>
        <end position="54"/>
    </location>
</feature>
<keyword evidence="3" id="KW-1185">Reference proteome</keyword>
<evidence type="ECO:0000313" key="3">
    <source>
        <dbReference type="Proteomes" id="UP000239415"/>
    </source>
</evidence>
<dbReference type="InterPro" id="IPR005325">
    <property type="entry name" value="DUF308_memb"/>
</dbReference>
<feature type="transmembrane region" description="Helical" evidence="1">
    <location>
        <begin position="145"/>
        <end position="170"/>
    </location>
</feature>
<keyword evidence="1" id="KW-0472">Membrane</keyword>
<accession>A0A2T0K8B9</accession>
<evidence type="ECO:0000313" key="2">
    <source>
        <dbReference type="EMBL" id="PRX19322.1"/>
    </source>
</evidence>
<dbReference type="GO" id="GO:0005886">
    <property type="term" value="C:plasma membrane"/>
    <property type="evidence" value="ECO:0007669"/>
    <property type="project" value="TreeGrafter"/>
</dbReference>
<gene>
    <name evidence="2" type="ORF">CLV67_11074</name>
</gene>
<dbReference type="OrthoDB" id="3296121at2"/>
<protein>
    <submittedName>
        <fullName evidence="2">Uncharacterized membrane protein HdeD (DUF308 family)</fullName>
    </submittedName>
</protein>
<dbReference type="Pfam" id="PF03729">
    <property type="entry name" value="DUF308"/>
    <property type="match status" value="2"/>
</dbReference>
<feature type="transmembrane region" description="Helical" evidence="1">
    <location>
        <begin position="119"/>
        <end position="139"/>
    </location>
</feature>
<dbReference type="Proteomes" id="UP000239415">
    <property type="component" value="Unassembled WGS sequence"/>
</dbReference>
<comment type="caution">
    <text evidence="2">The sequence shown here is derived from an EMBL/GenBank/DDBJ whole genome shotgun (WGS) entry which is preliminary data.</text>
</comment>
<sequence length="176" mass="18172">MSRTWIWLRLAAGIFAVVLGIVAFAWPEATLRVVGLLFGLNLLLMGGIRILQFLVASEAPALHRVFGVLLGLVVAGAGVVCLADVATSLTLMLLIVAIGWLLDGLGEIFLSVGRGQPGGGWRIALGVLVVLASIALLVWPGLGLATFILIGATTLIFAGICIVISAIAGLRAPRAA</sequence>
<dbReference type="PANTHER" id="PTHR34989">
    <property type="entry name" value="PROTEIN HDED"/>
    <property type="match status" value="1"/>
</dbReference>
<dbReference type="InterPro" id="IPR052712">
    <property type="entry name" value="Acid_resist_chaperone_HdeD"/>
</dbReference>
<feature type="transmembrane region" description="Helical" evidence="1">
    <location>
        <begin position="7"/>
        <end position="27"/>
    </location>
</feature>
<dbReference type="EMBL" id="PVMZ01000010">
    <property type="protein sequence ID" value="PRX19322.1"/>
    <property type="molecule type" value="Genomic_DNA"/>
</dbReference>
<keyword evidence="1" id="KW-1133">Transmembrane helix</keyword>
<organism evidence="2 3">
    <name type="scientific">Actinoplanes italicus</name>
    <dbReference type="NCBI Taxonomy" id="113567"/>
    <lineage>
        <taxon>Bacteria</taxon>
        <taxon>Bacillati</taxon>
        <taxon>Actinomycetota</taxon>
        <taxon>Actinomycetes</taxon>
        <taxon>Micromonosporales</taxon>
        <taxon>Micromonosporaceae</taxon>
        <taxon>Actinoplanes</taxon>
    </lineage>
</organism>